<evidence type="ECO:0000313" key="1">
    <source>
        <dbReference type="EMBL" id="MXP47747.1"/>
    </source>
</evidence>
<dbReference type="InterPro" id="IPR025355">
    <property type="entry name" value="DUF4259"/>
</dbReference>
<accession>A0A6I4V0R6</accession>
<organism evidence="1 2">
    <name type="scientific">Pontixanthobacter luteolus</name>
    <dbReference type="NCBI Taxonomy" id="295089"/>
    <lineage>
        <taxon>Bacteria</taxon>
        <taxon>Pseudomonadati</taxon>
        <taxon>Pseudomonadota</taxon>
        <taxon>Alphaproteobacteria</taxon>
        <taxon>Sphingomonadales</taxon>
        <taxon>Erythrobacteraceae</taxon>
        <taxon>Pontixanthobacter</taxon>
    </lineage>
</organism>
<name>A0A6I4V0R6_9SPHN</name>
<reference evidence="1 2" key="1">
    <citation type="submission" date="2019-12" db="EMBL/GenBank/DDBJ databases">
        <title>Genomic-based taxomic classification of the family Erythrobacteraceae.</title>
        <authorList>
            <person name="Xu L."/>
        </authorList>
    </citation>
    <scope>NUCLEOTIDE SEQUENCE [LARGE SCALE GENOMIC DNA]</scope>
    <source>
        <strain evidence="1 2">SW-109</strain>
    </source>
</reference>
<dbReference type="AlphaFoldDB" id="A0A6I4V0R6"/>
<protein>
    <submittedName>
        <fullName evidence="1">DUF4259 domain-containing protein</fullName>
    </submittedName>
</protein>
<dbReference type="OrthoDB" id="7594887at2"/>
<evidence type="ECO:0000313" key="2">
    <source>
        <dbReference type="Proteomes" id="UP000471435"/>
    </source>
</evidence>
<sequence>MGAWGSGSFENDSALDFVFEIESVADVERAFVAAGSEFIELDEGCSVIVAAECIAAMRGHPSQDLPDDLAGKISTFGKCPIALYNKARENLSAVMSRGELVELWAEEGSGDWNRAVTELMERLNKPVGGAKKTPKLKKGPAPNPSPCIFCDKPMGDGAFHMLDITIHEDDISSSKQGGWVHLQCLNAALHPKHMFQTWDFDDELLDFVMKKLRAEDAPDD</sequence>
<proteinExistence type="predicted"/>
<dbReference type="RefSeq" id="WP_160731006.1">
    <property type="nucleotide sequence ID" value="NZ_WTYP01000002.1"/>
</dbReference>
<dbReference type="EMBL" id="WTYP01000002">
    <property type="protein sequence ID" value="MXP47747.1"/>
    <property type="molecule type" value="Genomic_DNA"/>
</dbReference>
<keyword evidence="2" id="KW-1185">Reference proteome</keyword>
<dbReference type="Pfam" id="PF14078">
    <property type="entry name" value="DUF4259"/>
    <property type="match status" value="1"/>
</dbReference>
<dbReference type="Proteomes" id="UP000471435">
    <property type="component" value="Unassembled WGS sequence"/>
</dbReference>
<gene>
    <name evidence="1" type="ORF">GRI43_10170</name>
</gene>
<comment type="caution">
    <text evidence="1">The sequence shown here is derived from an EMBL/GenBank/DDBJ whole genome shotgun (WGS) entry which is preliminary data.</text>
</comment>